<dbReference type="EMBL" id="CP012333">
    <property type="protein sequence ID" value="AKU96532.1"/>
    <property type="molecule type" value="Genomic_DNA"/>
</dbReference>
<evidence type="ECO:0000313" key="2">
    <source>
        <dbReference type="Proteomes" id="UP000064967"/>
    </source>
</evidence>
<reference evidence="1 2" key="1">
    <citation type="submission" date="2015-08" db="EMBL/GenBank/DDBJ databases">
        <authorList>
            <person name="Babu N.S."/>
            <person name="Beckwith C.J."/>
            <person name="Beseler K.G."/>
            <person name="Brison A."/>
            <person name="Carone J.V."/>
            <person name="Caskin T.P."/>
            <person name="Diamond M."/>
            <person name="Durham M.E."/>
            <person name="Foxe J.M."/>
            <person name="Go M."/>
            <person name="Henderson B.A."/>
            <person name="Jones I.B."/>
            <person name="McGettigan J.A."/>
            <person name="Micheletti S.J."/>
            <person name="Nasrallah M.E."/>
            <person name="Ortiz D."/>
            <person name="Piller C.R."/>
            <person name="Privatt S.R."/>
            <person name="Schneider S.L."/>
            <person name="Sharp S."/>
            <person name="Smith T.C."/>
            <person name="Stanton J.D."/>
            <person name="Ullery H.E."/>
            <person name="Wilson R.J."/>
            <person name="Serrano M.G."/>
            <person name="Buck G."/>
            <person name="Lee V."/>
            <person name="Wang Y."/>
            <person name="Carvalho R."/>
            <person name="Voegtly L."/>
            <person name="Shi R."/>
            <person name="Duckworth R."/>
            <person name="Johnson A."/>
            <person name="Loviza R."/>
            <person name="Walstead R."/>
            <person name="Shah Z."/>
            <person name="Kiflezghi M."/>
            <person name="Wade K."/>
            <person name="Ball S.L."/>
            <person name="Bradley K.W."/>
            <person name="Asai D.J."/>
            <person name="Bowman C.A."/>
            <person name="Russell D.A."/>
            <person name="Pope W.H."/>
            <person name="Jacobs-Sera D."/>
            <person name="Hendrix R.W."/>
            <person name="Hatfull G.F."/>
        </authorList>
    </citation>
    <scope>NUCLEOTIDE SEQUENCE [LARGE SCALE GENOMIC DNA]</scope>
    <source>
        <strain evidence="1 2">DSM 27648</strain>
    </source>
</reference>
<dbReference type="AlphaFoldDB" id="A0A0K1PSN7"/>
<sequence>MRPISSSVAVARRQLLRDQLGVIHQKKSPALAFAKWSTSRPPLAIGPTGLHTPHLSIKDADRAGVHIDWSPQ</sequence>
<keyword evidence="2" id="KW-1185">Reference proteome</keyword>
<gene>
    <name evidence="1" type="ORF">AKJ09_03196</name>
</gene>
<dbReference type="Proteomes" id="UP000064967">
    <property type="component" value="Chromosome"/>
</dbReference>
<protein>
    <submittedName>
        <fullName evidence="1">Uncharacterized protein</fullName>
    </submittedName>
</protein>
<proteinExistence type="predicted"/>
<accession>A0A0K1PSN7</accession>
<dbReference type="KEGG" id="llu:AKJ09_03196"/>
<organism evidence="1 2">
    <name type="scientific">Labilithrix luteola</name>
    <dbReference type="NCBI Taxonomy" id="1391654"/>
    <lineage>
        <taxon>Bacteria</taxon>
        <taxon>Pseudomonadati</taxon>
        <taxon>Myxococcota</taxon>
        <taxon>Polyangia</taxon>
        <taxon>Polyangiales</taxon>
        <taxon>Labilitrichaceae</taxon>
        <taxon>Labilithrix</taxon>
    </lineage>
</organism>
<name>A0A0K1PSN7_9BACT</name>
<evidence type="ECO:0000313" key="1">
    <source>
        <dbReference type="EMBL" id="AKU96532.1"/>
    </source>
</evidence>
<dbReference type="RefSeq" id="WP_146647805.1">
    <property type="nucleotide sequence ID" value="NZ_CP012333.1"/>
</dbReference>